<evidence type="ECO:0000256" key="3">
    <source>
        <dbReference type="ARBA" id="ARBA00022737"/>
    </source>
</evidence>
<dbReference type="Pfam" id="PF00400">
    <property type="entry name" value="WD40"/>
    <property type="match status" value="3"/>
</dbReference>
<dbReference type="Proteomes" id="UP000054383">
    <property type="component" value="Unassembled WGS sequence"/>
</dbReference>
<dbReference type="STRING" id="28573.A0A0U1LL35"/>
<dbReference type="Gene3D" id="2.130.10.10">
    <property type="entry name" value="YVTN repeat-like/Quinoprotein amine dehydrogenase"/>
    <property type="match status" value="2"/>
</dbReference>
<dbReference type="EMBL" id="CVMT01000001">
    <property type="protein sequence ID" value="CRG83737.1"/>
    <property type="molecule type" value="Genomic_DNA"/>
</dbReference>
<dbReference type="PANTHER" id="PTHR22852">
    <property type="entry name" value="LETHAL 2 DENTICLELESS PROTEIN RETINOIC ACID-REGULATED NUCLEAR MATRIX-ASSOCIATED PROTEIN"/>
    <property type="match status" value="1"/>
</dbReference>
<dbReference type="SUPFAM" id="SSF50978">
    <property type="entry name" value="WD40 repeat-like"/>
    <property type="match status" value="1"/>
</dbReference>
<evidence type="ECO:0000256" key="5">
    <source>
        <dbReference type="ARBA" id="ARBA00038344"/>
    </source>
</evidence>
<evidence type="ECO:0000256" key="6">
    <source>
        <dbReference type="PROSITE-ProRule" id="PRU00221"/>
    </source>
</evidence>
<evidence type="ECO:0000313" key="8">
    <source>
        <dbReference type="EMBL" id="CRG83737.1"/>
    </source>
</evidence>
<keyword evidence="9" id="KW-1185">Reference proteome</keyword>
<sequence>MDGHLQSDPVHILSSQEIPSSPPSIVSEAGARRKPKRPPPVTPRSFKKFFTPRSSLHSANKGVQTSRHALRELNSTSLNRRGPAFTKAATSPAASRGILKSPFIETTKTPSRKRKLSFSSTGSPPQSSPLRKVRLTTAIYNERHANETVEIGLPSSPEKALSPPKSLQKQLFPVKPPAGPLRRSKALATTGELCLRSVSGRMNRLTMRANYGCGWQDQASNFYSRPEDQHQSVNITGDRLALPVCIAPCKTNSLVAIGDEEGGIRLLDTAEDVKNGFSNAHLSFRAHGNSILNLEFSSDDLLLATAAGDQTTLIIDMQTQKPIHCLSNHTASVKHVQFQPGSNNRMVATCSRDGTVNIWDLRCRGYENPSLQVRCSLASDTDDEPSPPLPKINYPQPMRTIQDAHTFMPKALKSTGMDKPDTQFSQDNVAVTALSFLPAGRENLFVTASSTNACVRLWDMRTSYNIRKGHPVPLSTTREPDCHVSHRSWGVTSMALNGDGSRLYTLCRDAYVYAYSTSHLILGGSLDMNLGNTRPRRTGGPNKEGLGPLYRFGDPGLQVSSFYVKTALRPAKDDRGEMLAVGNSEHSAVLFPTDEQFLEPTKLTDQPELPPNIQAPLGRPRLRRTDSEIGLSGRPESGIPTYRTGTRLVEGHQKEVSAVAWAHGGELVTVSDDFSARCWREGPDARDLRTGGEADGRRWRCGWADTKDPYDDEEE</sequence>
<dbReference type="SMART" id="SM00320">
    <property type="entry name" value="WD40"/>
    <property type="match status" value="5"/>
</dbReference>
<dbReference type="InterPro" id="IPR019775">
    <property type="entry name" value="WD40_repeat_CS"/>
</dbReference>
<evidence type="ECO:0000256" key="1">
    <source>
        <dbReference type="ARBA" id="ARBA00004906"/>
    </source>
</evidence>
<dbReference type="InterPro" id="IPR001680">
    <property type="entry name" value="WD40_rpt"/>
</dbReference>
<comment type="similarity">
    <text evidence="5">Belongs to the WD repeat cdt2 family.</text>
</comment>
<protein>
    <submittedName>
        <fullName evidence="8">Putative WD repeat-containing protein alr3466</fullName>
    </submittedName>
</protein>
<name>A0A0U1LL35_TALIS</name>
<dbReference type="InterPro" id="IPR015943">
    <property type="entry name" value="WD40/YVTN_repeat-like_dom_sf"/>
</dbReference>
<organism evidence="8 9">
    <name type="scientific">Talaromyces islandicus</name>
    <name type="common">Penicillium islandicum</name>
    <dbReference type="NCBI Taxonomy" id="28573"/>
    <lineage>
        <taxon>Eukaryota</taxon>
        <taxon>Fungi</taxon>
        <taxon>Dikarya</taxon>
        <taxon>Ascomycota</taxon>
        <taxon>Pezizomycotina</taxon>
        <taxon>Eurotiomycetes</taxon>
        <taxon>Eurotiomycetidae</taxon>
        <taxon>Eurotiales</taxon>
        <taxon>Trichocomaceae</taxon>
        <taxon>Talaromyces</taxon>
        <taxon>Talaromyces sect. Islandici</taxon>
    </lineage>
</organism>
<dbReference type="InterPro" id="IPR051865">
    <property type="entry name" value="WD-repeat_CDT2_adapter"/>
</dbReference>
<dbReference type="OrthoDB" id="2096344at2759"/>
<feature type="region of interest" description="Disordered" evidence="7">
    <location>
        <begin position="152"/>
        <end position="182"/>
    </location>
</feature>
<feature type="compositionally biased region" description="Basic and acidic residues" evidence="7">
    <location>
        <begin position="682"/>
        <end position="698"/>
    </location>
</feature>
<comment type="pathway">
    <text evidence="1">Protein modification; protein ubiquitination.</text>
</comment>
<evidence type="ECO:0000256" key="2">
    <source>
        <dbReference type="ARBA" id="ARBA00022574"/>
    </source>
</evidence>
<keyword evidence="4" id="KW-0833">Ubl conjugation pathway</keyword>
<feature type="region of interest" description="Disordered" evidence="7">
    <location>
        <begin position="377"/>
        <end position="396"/>
    </location>
</feature>
<feature type="compositionally biased region" description="Low complexity" evidence="7">
    <location>
        <begin position="12"/>
        <end position="27"/>
    </location>
</feature>
<keyword evidence="3" id="KW-0677">Repeat</keyword>
<reference evidence="8 9" key="1">
    <citation type="submission" date="2015-04" db="EMBL/GenBank/DDBJ databases">
        <authorList>
            <person name="Syromyatnikov M.Y."/>
            <person name="Popov V.N."/>
        </authorList>
    </citation>
    <scope>NUCLEOTIDE SEQUENCE [LARGE SCALE GENOMIC DNA]</scope>
    <source>
        <strain evidence="8">WF-38-12</strain>
    </source>
</reference>
<proteinExistence type="inferred from homology"/>
<feature type="compositionally biased region" description="Low complexity" evidence="7">
    <location>
        <begin position="117"/>
        <end position="129"/>
    </location>
</feature>
<keyword evidence="2 6" id="KW-0853">WD repeat</keyword>
<feature type="compositionally biased region" description="Polar residues" evidence="7">
    <location>
        <begin position="52"/>
        <end position="67"/>
    </location>
</feature>
<evidence type="ECO:0000313" key="9">
    <source>
        <dbReference type="Proteomes" id="UP000054383"/>
    </source>
</evidence>
<feature type="repeat" description="WD" evidence="6">
    <location>
        <begin position="326"/>
        <end position="362"/>
    </location>
</feature>
<feature type="region of interest" description="Disordered" evidence="7">
    <location>
        <begin position="1"/>
        <end position="67"/>
    </location>
</feature>
<dbReference type="GO" id="GO:0030674">
    <property type="term" value="F:protein-macromolecule adaptor activity"/>
    <property type="evidence" value="ECO:0007669"/>
    <property type="project" value="TreeGrafter"/>
</dbReference>
<dbReference type="GO" id="GO:0005634">
    <property type="term" value="C:nucleus"/>
    <property type="evidence" value="ECO:0007669"/>
    <property type="project" value="TreeGrafter"/>
</dbReference>
<dbReference type="PANTHER" id="PTHR22852:SF0">
    <property type="entry name" value="DENTICLELESS PROTEIN HOMOLOG"/>
    <property type="match status" value="1"/>
</dbReference>
<dbReference type="OMA" id="RTAHNNR"/>
<feature type="region of interest" description="Disordered" evidence="7">
    <location>
        <begin position="682"/>
        <end position="715"/>
    </location>
</feature>
<evidence type="ECO:0000256" key="4">
    <source>
        <dbReference type="ARBA" id="ARBA00022786"/>
    </source>
</evidence>
<accession>A0A0U1LL35</accession>
<feature type="region of interest" description="Disordered" evidence="7">
    <location>
        <begin position="104"/>
        <end position="130"/>
    </location>
</feature>
<feature type="repeat" description="WD" evidence="6">
    <location>
        <begin position="284"/>
        <end position="325"/>
    </location>
</feature>
<evidence type="ECO:0000256" key="7">
    <source>
        <dbReference type="SAM" id="MobiDB-lite"/>
    </source>
</evidence>
<dbReference type="PROSITE" id="PS00678">
    <property type="entry name" value="WD_REPEATS_1"/>
    <property type="match status" value="1"/>
</dbReference>
<gene>
    <name evidence="8" type="ORF">PISL3812_01093</name>
</gene>
<dbReference type="PROSITE" id="PS50082">
    <property type="entry name" value="WD_REPEATS_2"/>
    <property type="match status" value="2"/>
</dbReference>
<dbReference type="PROSITE" id="PS50294">
    <property type="entry name" value="WD_REPEATS_REGION"/>
    <property type="match status" value="1"/>
</dbReference>
<dbReference type="GO" id="GO:0043161">
    <property type="term" value="P:proteasome-mediated ubiquitin-dependent protein catabolic process"/>
    <property type="evidence" value="ECO:0007669"/>
    <property type="project" value="TreeGrafter"/>
</dbReference>
<dbReference type="AlphaFoldDB" id="A0A0U1LL35"/>
<dbReference type="InterPro" id="IPR036322">
    <property type="entry name" value="WD40_repeat_dom_sf"/>
</dbReference>